<keyword evidence="5" id="KW-0813">Transport</keyword>
<dbReference type="Pfam" id="PF03547">
    <property type="entry name" value="Mem_trans"/>
    <property type="match status" value="1"/>
</dbReference>
<keyword evidence="9 11" id="KW-0472">Membrane</keyword>
<keyword evidence="10" id="KW-0927">Auxin signaling pathway</keyword>
<dbReference type="eggNOG" id="ENOG502QS1X">
    <property type="taxonomic scope" value="Eukaryota"/>
</dbReference>
<feature type="transmembrane region" description="Helical" evidence="11">
    <location>
        <begin position="6"/>
        <end position="24"/>
    </location>
</feature>
<dbReference type="EnsemblPlants" id="OPUNC12G12370.1">
    <property type="protein sequence ID" value="OPUNC12G12370.1"/>
    <property type="gene ID" value="OPUNC12G12370"/>
</dbReference>
<dbReference type="Proteomes" id="UP000026962">
    <property type="component" value="Chromosome 12"/>
</dbReference>
<dbReference type="InterPro" id="IPR038770">
    <property type="entry name" value="Na+/solute_symporter_sf"/>
</dbReference>
<reference evidence="12" key="2">
    <citation type="submission" date="2018-05" db="EMBL/GenBank/DDBJ databases">
        <title>OpunRS2 (Oryza punctata Reference Sequence Version 2).</title>
        <authorList>
            <person name="Zhang J."/>
            <person name="Kudrna D."/>
            <person name="Lee S."/>
            <person name="Talag J."/>
            <person name="Welchert J."/>
            <person name="Wing R.A."/>
        </authorList>
    </citation>
    <scope>NUCLEOTIDE SEQUENCE [LARGE SCALE GENOMIC DNA]</scope>
</reference>
<evidence type="ECO:0000256" key="9">
    <source>
        <dbReference type="ARBA" id="ARBA00023136"/>
    </source>
</evidence>
<evidence type="ECO:0000256" key="7">
    <source>
        <dbReference type="ARBA" id="ARBA00022946"/>
    </source>
</evidence>
<evidence type="ECO:0000256" key="6">
    <source>
        <dbReference type="ARBA" id="ARBA00022692"/>
    </source>
</evidence>
<evidence type="ECO:0000256" key="8">
    <source>
        <dbReference type="ARBA" id="ARBA00022989"/>
    </source>
</evidence>
<dbReference type="PANTHER" id="PTHR31752:SF2">
    <property type="entry name" value="AUXIN EFFLUX CARRIER COMPONENT 5"/>
    <property type="match status" value="1"/>
</dbReference>
<evidence type="ECO:0008006" key="14">
    <source>
        <dbReference type="Google" id="ProtNLM"/>
    </source>
</evidence>
<name>A0A0E0MMY8_ORYPU</name>
<evidence type="ECO:0000313" key="13">
    <source>
        <dbReference type="Proteomes" id="UP000026962"/>
    </source>
</evidence>
<dbReference type="AlphaFoldDB" id="A0A0E0MMY8"/>
<feature type="transmembrane region" description="Helical" evidence="11">
    <location>
        <begin position="141"/>
        <end position="163"/>
    </location>
</feature>
<feature type="transmembrane region" description="Helical" evidence="11">
    <location>
        <begin position="305"/>
        <end position="326"/>
    </location>
</feature>
<protein>
    <recommendedName>
        <fullName evidence="14">Auxin efflux carrier component</fullName>
    </recommendedName>
</protein>
<feature type="transmembrane region" description="Helical" evidence="11">
    <location>
        <begin position="373"/>
        <end position="394"/>
    </location>
</feature>
<dbReference type="HOGENOM" id="CLU_748809_0_0_1"/>
<keyword evidence="13" id="KW-1185">Reference proteome</keyword>
<dbReference type="Gramene" id="OPUNC12G12370.1">
    <property type="protein sequence ID" value="OPUNC12G12370.1"/>
    <property type="gene ID" value="OPUNC12G12370"/>
</dbReference>
<dbReference type="InterPro" id="IPR051107">
    <property type="entry name" value="Auxin_Efflux_Carrier"/>
</dbReference>
<keyword evidence="7" id="KW-0809">Transit peptide</keyword>
<accession>A0A0E0MMY8</accession>
<feature type="transmembrane region" description="Helical" evidence="11">
    <location>
        <begin position="437"/>
        <end position="457"/>
    </location>
</feature>
<keyword evidence="8 11" id="KW-1133">Transmembrane helix</keyword>
<comment type="function">
    <text evidence="1">May function as sodium-coupled metabolite transporter across the chloroplast envelope.</text>
</comment>
<evidence type="ECO:0000256" key="11">
    <source>
        <dbReference type="SAM" id="Phobius"/>
    </source>
</evidence>
<dbReference type="InterPro" id="IPR004776">
    <property type="entry name" value="Mem_transp_PIN-like"/>
</dbReference>
<evidence type="ECO:0000313" key="12">
    <source>
        <dbReference type="EnsemblPlants" id="OPUNC12G12370.1"/>
    </source>
</evidence>
<dbReference type="GO" id="GO:0009926">
    <property type="term" value="P:auxin polar transport"/>
    <property type="evidence" value="ECO:0007669"/>
    <property type="project" value="TreeGrafter"/>
</dbReference>
<dbReference type="Gene3D" id="1.20.1530.20">
    <property type="match status" value="1"/>
</dbReference>
<dbReference type="GO" id="GO:0009941">
    <property type="term" value="C:chloroplast envelope"/>
    <property type="evidence" value="ECO:0007669"/>
    <property type="project" value="UniProtKB-SubCell"/>
</dbReference>
<feature type="transmembrane region" description="Helical" evidence="11">
    <location>
        <begin position="110"/>
        <end position="135"/>
    </location>
</feature>
<evidence type="ECO:0000256" key="5">
    <source>
        <dbReference type="ARBA" id="ARBA00022448"/>
    </source>
</evidence>
<comment type="similarity">
    <text evidence="4">Belongs to the auxin efflux carrier (TC 2.A.69.1) family.</text>
</comment>
<sequence length="461" mass="48513">MAARRVAADIAPPYAVLLLVMVLARCVRRHGRLLTPERCEWANWLVANVVVPFFVLQLSVVHLDLAHTDYRLVAADSLSKVLVSFFIVSGIVVASLSGKLRSCTERFDSFVTLFSISALTSTLAVGVPMTAALYGKDAETVVVQLAVLQILVSSPIVLLLFYVRKATAGGAAAAGDEDVELGLPVQVGHIDVFAVELAGAGKLELPVQVGHVDVVVVVDADDVGGIELPVRVAGVGDVADPAIMAEPVRDDGGVGVAAGDVHLPTAAEVANGGAAPRTEELPPAAAAVSWLFILILARVKACVKFAMDVCSNPNIVAALLGIGWAFGRNRLNSTVRGAFEAIIGFVPPRVGGLAMMFSMGLSLGCQEKIMACSWTNLVIGQTLKFIIGPIAMFIASKIVGLHGDTLRIAIIQAAIPQAITSFIFAKEFGLHAEVVGTMVITGMLLAWLFLPLLYAILRLTV</sequence>
<dbReference type="GO" id="GO:0009734">
    <property type="term" value="P:auxin-activated signaling pathway"/>
    <property type="evidence" value="ECO:0007669"/>
    <property type="project" value="UniProtKB-KW"/>
</dbReference>
<dbReference type="GO" id="GO:0005783">
    <property type="term" value="C:endoplasmic reticulum"/>
    <property type="evidence" value="ECO:0007669"/>
    <property type="project" value="TreeGrafter"/>
</dbReference>
<reference evidence="12" key="1">
    <citation type="submission" date="2015-04" db="UniProtKB">
        <authorList>
            <consortium name="EnsemblPlants"/>
        </authorList>
    </citation>
    <scope>IDENTIFICATION</scope>
</reference>
<comment type="subcellular location">
    <subcellularLocation>
        <location evidence="3">Membrane</location>
        <topology evidence="3">Multi-pass membrane protein</topology>
    </subcellularLocation>
    <subcellularLocation>
        <location evidence="2">Plastid</location>
        <location evidence="2">Chloroplast envelope</location>
    </subcellularLocation>
</comment>
<proteinExistence type="inferred from homology"/>
<dbReference type="PANTHER" id="PTHR31752">
    <property type="entry name" value="AUXIN EFFLUX CARRIER COMPONENT 1B-RELATED"/>
    <property type="match status" value="1"/>
</dbReference>
<feature type="transmembrane region" description="Helical" evidence="11">
    <location>
        <begin position="338"/>
        <end position="361"/>
    </location>
</feature>
<dbReference type="GO" id="GO:0010329">
    <property type="term" value="F:auxin efflux transmembrane transporter activity"/>
    <property type="evidence" value="ECO:0007669"/>
    <property type="project" value="TreeGrafter"/>
</dbReference>
<feature type="transmembrane region" description="Helical" evidence="11">
    <location>
        <begin position="81"/>
        <end position="98"/>
    </location>
</feature>
<evidence type="ECO:0000256" key="2">
    <source>
        <dbReference type="ARBA" id="ARBA00004119"/>
    </source>
</evidence>
<evidence type="ECO:0000256" key="1">
    <source>
        <dbReference type="ARBA" id="ARBA00003198"/>
    </source>
</evidence>
<dbReference type="GO" id="GO:0005886">
    <property type="term" value="C:plasma membrane"/>
    <property type="evidence" value="ECO:0007669"/>
    <property type="project" value="TreeGrafter"/>
</dbReference>
<keyword evidence="6 11" id="KW-0812">Transmembrane</keyword>
<evidence type="ECO:0000256" key="3">
    <source>
        <dbReference type="ARBA" id="ARBA00004141"/>
    </source>
</evidence>
<evidence type="ECO:0000256" key="4">
    <source>
        <dbReference type="ARBA" id="ARBA00009177"/>
    </source>
</evidence>
<evidence type="ECO:0000256" key="10">
    <source>
        <dbReference type="ARBA" id="ARBA00023294"/>
    </source>
</evidence>
<feature type="transmembrane region" description="Helical" evidence="11">
    <location>
        <begin position="44"/>
        <end position="61"/>
    </location>
</feature>
<organism evidence="12">
    <name type="scientific">Oryza punctata</name>
    <name type="common">Red rice</name>
    <dbReference type="NCBI Taxonomy" id="4537"/>
    <lineage>
        <taxon>Eukaryota</taxon>
        <taxon>Viridiplantae</taxon>
        <taxon>Streptophyta</taxon>
        <taxon>Embryophyta</taxon>
        <taxon>Tracheophyta</taxon>
        <taxon>Spermatophyta</taxon>
        <taxon>Magnoliopsida</taxon>
        <taxon>Liliopsida</taxon>
        <taxon>Poales</taxon>
        <taxon>Poaceae</taxon>
        <taxon>BOP clade</taxon>
        <taxon>Oryzoideae</taxon>
        <taxon>Oryzeae</taxon>
        <taxon>Oryzinae</taxon>
        <taxon>Oryza</taxon>
    </lineage>
</organism>